<comment type="function">
    <text evidence="5">Required for correct functioning of the GINS complex, a complex that plays an essential role in the initiation of DNA replication, and progression of DNA replication forks. GINS complex seems to bind preferentially to single-stranded DNA.</text>
</comment>
<evidence type="ECO:0000256" key="1">
    <source>
        <dbReference type="ARBA" id="ARBA00004123"/>
    </source>
</evidence>
<dbReference type="VEuPathDB" id="VectorBase:AFAF002192"/>
<evidence type="ECO:0000259" key="7">
    <source>
        <dbReference type="Pfam" id="PF05916"/>
    </source>
</evidence>
<dbReference type="CDD" id="cd21696">
    <property type="entry name" value="GINS_B_Psf1"/>
    <property type="match status" value="1"/>
</dbReference>
<dbReference type="Proteomes" id="UP000075886">
    <property type="component" value="Unassembled WGS sequence"/>
</dbReference>
<dbReference type="EMBL" id="AXCN02001814">
    <property type="status" value="NOT_ANNOTATED_CDS"/>
    <property type="molecule type" value="Genomic_DNA"/>
</dbReference>
<dbReference type="PANTHER" id="PTHR12914">
    <property type="entry name" value="PARTNER OF SLD5"/>
    <property type="match status" value="1"/>
</dbReference>
<evidence type="ECO:0000313" key="10">
    <source>
        <dbReference type="Proteomes" id="UP000075886"/>
    </source>
</evidence>
<accession>A0A182Q382</accession>
<feature type="domain" description="GINS subunit" evidence="7">
    <location>
        <begin position="88"/>
        <end position="152"/>
    </location>
</feature>
<evidence type="ECO:0000313" key="9">
    <source>
        <dbReference type="EnsemblMetazoa" id="AFAF002192-PA"/>
    </source>
</evidence>
<feature type="domain" description="DNA replication complex GINS protein PSF1 C-terminal" evidence="8">
    <location>
        <begin position="168"/>
        <end position="219"/>
    </location>
</feature>
<evidence type="ECO:0000256" key="4">
    <source>
        <dbReference type="ARBA" id="ARBA00023242"/>
    </source>
</evidence>
<dbReference type="Gene3D" id="1.20.58.1030">
    <property type="match status" value="1"/>
</dbReference>
<comment type="subunit">
    <text evidence="5">Component of the GINS complex.</text>
</comment>
<dbReference type="EnsemblMetazoa" id="AFAF002192-RA">
    <property type="protein sequence ID" value="AFAF002192-PA"/>
    <property type="gene ID" value="AFAF002192"/>
</dbReference>
<evidence type="ECO:0000256" key="3">
    <source>
        <dbReference type="ARBA" id="ARBA00022705"/>
    </source>
</evidence>
<evidence type="ECO:0000256" key="6">
    <source>
        <dbReference type="SAM" id="SignalP"/>
    </source>
</evidence>
<comment type="similarity">
    <text evidence="2 5">Belongs to the GINS1/PSF1 family.</text>
</comment>
<dbReference type="Pfam" id="PF24997">
    <property type="entry name" value="PSF1_C"/>
    <property type="match status" value="1"/>
</dbReference>
<dbReference type="InterPro" id="IPR036224">
    <property type="entry name" value="GINS_bundle-like_dom_sf"/>
</dbReference>
<dbReference type="Pfam" id="PF05916">
    <property type="entry name" value="Sld5"/>
    <property type="match status" value="1"/>
</dbReference>
<feature type="chain" id="PRO_5046333820" description="DNA replication complex GINS protein PSF1" evidence="6">
    <location>
        <begin position="20"/>
        <end position="219"/>
    </location>
</feature>
<protein>
    <recommendedName>
        <fullName evidence="5">DNA replication complex GINS protein PSF1</fullName>
    </recommendedName>
</protein>
<dbReference type="CDD" id="cd11710">
    <property type="entry name" value="GINS_A_psf1"/>
    <property type="match status" value="1"/>
</dbReference>
<reference evidence="9" key="2">
    <citation type="submission" date="2020-05" db="UniProtKB">
        <authorList>
            <consortium name="EnsemblMetazoa"/>
        </authorList>
    </citation>
    <scope>IDENTIFICATION</scope>
    <source>
        <strain evidence="9">FAR1</strain>
    </source>
</reference>
<dbReference type="InterPro" id="IPR021151">
    <property type="entry name" value="GINS_A"/>
</dbReference>
<dbReference type="STRING" id="69004.A0A182Q382"/>
<dbReference type="GO" id="GO:1902983">
    <property type="term" value="P:DNA strand elongation involved in mitotic DNA replication"/>
    <property type="evidence" value="ECO:0007669"/>
    <property type="project" value="TreeGrafter"/>
</dbReference>
<dbReference type="PANTHER" id="PTHR12914:SF2">
    <property type="entry name" value="DNA REPLICATION COMPLEX GINS PROTEIN PSF1"/>
    <property type="match status" value="1"/>
</dbReference>
<comment type="subcellular location">
    <subcellularLocation>
        <location evidence="1 5">Nucleus</location>
    </subcellularLocation>
</comment>
<keyword evidence="3 5" id="KW-0235">DNA replication</keyword>
<keyword evidence="4 5" id="KW-0539">Nucleus</keyword>
<dbReference type="InterPro" id="IPR056783">
    <property type="entry name" value="PSF1_C"/>
</dbReference>
<dbReference type="GO" id="GO:0000811">
    <property type="term" value="C:GINS complex"/>
    <property type="evidence" value="ECO:0007669"/>
    <property type="project" value="UniProtKB-UniRule"/>
</dbReference>
<sequence>MPRFSIPLLALSLFPSVHSRTNKNVIMSDKGFELIREYQRSTDPIPAFNDDGVRAVLEDITKIYQENYAHALSFNETGDRKFLPLVMYRHRLIQRQKRCLLAYLLNRLFRLKRLRWHVGAILPPEIKSCINDTEATWFNNYSKILAEYMASIHDGYGLNLTNDIKPPKSLYIEVRCLTDYGKFELENGEIILLKKNSQHYLPKLQCEQLIRQGILQHII</sequence>
<organism evidence="9 10">
    <name type="scientific">Anopheles farauti</name>
    <dbReference type="NCBI Taxonomy" id="69004"/>
    <lineage>
        <taxon>Eukaryota</taxon>
        <taxon>Metazoa</taxon>
        <taxon>Ecdysozoa</taxon>
        <taxon>Arthropoda</taxon>
        <taxon>Hexapoda</taxon>
        <taxon>Insecta</taxon>
        <taxon>Pterygota</taxon>
        <taxon>Neoptera</taxon>
        <taxon>Endopterygota</taxon>
        <taxon>Diptera</taxon>
        <taxon>Nematocera</taxon>
        <taxon>Culicoidea</taxon>
        <taxon>Culicidae</taxon>
        <taxon>Anophelinae</taxon>
        <taxon>Anopheles</taxon>
    </lineage>
</organism>
<dbReference type="SUPFAM" id="SSF158573">
    <property type="entry name" value="GINS helical bundle-like"/>
    <property type="match status" value="1"/>
</dbReference>
<name>A0A182Q382_9DIPT</name>
<proteinExistence type="inferred from homology"/>
<evidence type="ECO:0000256" key="5">
    <source>
        <dbReference type="RuleBase" id="RU368085"/>
    </source>
</evidence>
<keyword evidence="10" id="KW-1185">Reference proteome</keyword>
<evidence type="ECO:0000256" key="2">
    <source>
        <dbReference type="ARBA" id="ARBA00006677"/>
    </source>
</evidence>
<reference evidence="10" key="1">
    <citation type="submission" date="2014-01" db="EMBL/GenBank/DDBJ databases">
        <title>The Genome Sequence of Anopheles farauti FAR1 (V2).</title>
        <authorList>
            <consortium name="The Broad Institute Genomics Platform"/>
            <person name="Neafsey D.E."/>
            <person name="Besansky N."/>
            <person name="Howell P."/>
            <person name="Walton C."/>
            <person name="Young S.K."/>
            <person name="Zeng Q."/>
            <person name="Gargeya S."/>
            <person name="Fitzgerald M."/>
            <person name="Haas B."/>
            <person name="Abouelleil A."/>
            <person name="Allen A.W."/>
            <person name="Alvarado L."/>
            <person name="Arachchi H.M."/>
            <person name="Berlin A.M."/>
            <person name="Chapman S.B."/>
            <person name="Gainer-Dewar J."/>
            <person name="Goldberg J."/>
            <person name="Griggs A."/>
            <person name="Gujja S."/>
            <person name="Hansen M."/>
            <person name="Howarth C."/>
            <person name="Imamovic A."/>
            <person name="Ireland A."/>
            <person name="Larimer J."/>
            <person name="McCowan C."/>
            <person name="Murphy C."/>
            <person name="Pearson M."/>
            <person name="Poon T.W."/>
            <person name="Priest M."/>
            <person name="Roberts A."/>
            <person name="Saif S."/>
            <person name="Shea T."/>
            <person name="Sisk P."/>
            <person name="Sykes S."/>
            <person name="Wortman J."/>
            <person name="Nusbaum C."/>
            <person name="Birren B."/>
        </authorList>
    </citation>
    <scope>NUCLEOTIDE SEQUENCE [LARGE SCALE GENOMIC DNA]</scope>
    <source>
        <strain evidence="10">FAR1</strain>
    </source>
</reference>
<evidence type="ECO:0000259" key="8">
    <source>
        <dbReference type="Pfam" id="PF24997"/>
    </source>
</evidence>
<feature type="signal peptide" evidence="6">
    <location>
        <begin position="1"/>
        <end position="19"/>
    </location>
</feature>
<dbReference type="AlphaFoldDB" id="A0A182Q382"/>
<keyword evidence="6" id="KW-0732">Signal</keyword>
<dbReference type="InterPro" id="IPR005339">
    <property type="entry name" value="GINS_Psf1"/>
</dbReference>